<dbReference type="Pfam" id="PF02623">
    <property type="entry name" value="FliW"/>
    <property type="match status" value="1"/>
</dbReference>
<comment type="similarity">
    <text evidence="4">Belongs to the FliW family.</text>
</comment>
<comment type="caution">
    <text evidence="5">The sequence shown here is derived from an EMBL/GenBank/DDBJ whole genome shotgun (WGS) entry which is preliminary data.</text>
</comment>
<dbReference type="NCBIfam" id="NF009793">
    <property type="entry name" value="PRK13285.1-1"/>
    <property type="match status" value="1"/>
</dbReference>
<dbReference type="GO" id="GO:0006417">
    <property type="term" value="P:regulation of translation"/>
    <property type="evidence" value="ECO:0007669"/>
    <property type="project" value="UniProtKB-KW"/>
</dbReference>
<keyword evidence="3 4" id="KW-0810">Translation regulation</keyword>
<evidence type="ECO:0000256" key="2">
    <source>
        <dbReference type="ARBA" id="ARBA00022795"/>
    </source>
</evidence>
<dbReference type="InterPro" id="IPR024046">
    <property type="entry name" value="Flagellar_assmbl_FliW_dom_sf"/>
</dbReference>
<evidence type="ECO:0000256" key="1">
    <source>
        <dbReference type="ARBA" id="ARBA00022490"/>
    </source>
</evidence>
<dbReference type="HAMAP" id="MF_01185">
    <property type="entry name" value="FliW"/>
    <property type="match status" value="1"/>
</dbReference>
<keyword evidence="1 4" id="KW-0963">Cytoplasm</keyword>
<keyword evidence="4" id="KW-0143">Chaperone</keyword>
<dbReference type="GO" id="GO:0005737">
    <property type="term" value="C:cytoplasm"/>
    <property type="evidence" value="ECO:0007669"/>
    <property type="project" value="UniProtKB-SubCell"/>
</dbReference>
<dbReference type="Gene3D" id="2.30.290.10">
    <property type="entry name" value="BH3618-like"/>
    <property type="match status" value="1"/>
</dbReference>
<reference evidence="5 6" key="1">
    <citation type="submission" date="2019-08" db="EMBL/GenBank/DDBJ databases">
        <title>In-depth cultivation of the pig gut microbiome towards novel bacterial diversity and tailored functional studies.</title>
        <authorList>
            <person name="Wylensek D."/>
            <person name="Hitch T.C.A."/>
            <person name="Clavel T."/>
        </authorList>
    </citation>
    <scope>NUCLEOTIDE SEQUENCE [LARGE SCALE GENOMIC DNA]</scope>
    <source>
        <strain evidence="6">WCA-380-WT-3B3</strain>
    </source>
</reference>
<keyword evidence="6" id="KW-1185">Reference proteome</keyword>
<dbReference type="PANTHER" id="PTHR39190:SF1">
    <property type="entry name" value="FLAGELLAR ASSEMBLY FACTOR FLIW"/>
    <property type="match status" value="1"/>
</dbReference>
<accession>A0A6I2US15</accession>
<keyword evidence="5" id="KW-0966">Cell projection</keyword>
<dbReference type="AlphaFoldDB" id="A0A6I2US15"/>
<keyword evidence="5" id="KW-0969">Cilium</keyword>
<sequence>MKKVNTLRFGEIEVEEDKIVHFEHGIPAFDEEHEFLIIPYDEESPYVFLQSLNTPDLAFLMTMPFVFFPDYEFEIDDETQARLGITKQEDMLVYTLLTIPGGRVQDMTANLMAPVLINAQNMQAVQLVLDKSRYTTKHRLFPEKKEDK</sequence>
<dbReference type="RefSeq" id="WP_154620768.1">
    <property type="nucleotide sequence ID" value="NZ_CBCTNG010000001.1"/>
</dbReference>
<dbReference type="SUPFAM" id="SSF141457">
    <property type="entry name" value="BH3618-like"/>
    <property type="match status" value="1"/>
</dbReference>
<keyword evidence="2 4" id="KW-1005">Bacterial flagellum biogenesis</keyword>
<dbReference type="EMBL" id="VUNL01000007">
    <property type="protein sequence ID" value="MSV24993.1"/>
    <property type="molecule type" value="Genomic_DNA"/>
</dbReference>
<organism evidence="5 6">
    <name type="scientific">Selenomonas montiformis</name>
    <dbReference type="NCBI Taxonomy" id="2652285"/>
    <lineage>
        <taxon>Bacteria</taxon>
        <taxon>Bacillati</taxon>
        <taxon>Bacillota</taxon>
        <taxon>Negativicutes</taxon>
        <taxon>Selenomonadales</taxon>
        <taxon>Selenomonadaceae</taxon>
        <taxon>Selenomonas</taxon>
    </lineage>
</organism>
<evidence type="ECO:0000256" key="4">
    <source>
        <dbReference type="HAMAP-Rule" id="MF_01185"/>
    </source>
</evidence>
<name>A0A6I2US15_9FIRM</name>
<comment type="subcellular location">
    <subcellularLocation>
        <location evidence="4">Cytoplasm</location>
    </subcellularLocation>
</comment>
<dbReference type="PANTHER" id="PTHR39190">
    <property type="entry name" value="FLAGELLAR ASSEMBLY FACTOR FLIW"/>
    <property type="match status" value="1"/>
</dbReference>
<dbReference type="Proteomes" id="UP000430222">
    <property type="component" value="Unassembled WGS sequence"/>
</dbReference>
<keyword evidence="5" id="KW-0282">Flagellum</keyword>
<gene>
    <name evidence="4" type="primary">fliW</name>
    <name evidence="5" type="ORF">FYJ78_07320</name>
</gene>
<proteinExistence type="inferred from homology"/>
<dbReference type="InterPro" id="IPR003775">
    <property type="entry name" value="Flagellar_assembly_factor_FliW"/>
</dbReference>
<comment type="function">
    <text evidence="4">Acts as an anti-CsrA protein, binds CsrA and prevents it from repressing translation of its target genes, one of which is flagellin. Binds to flagellin and participates in the assembly of the flagellum.</text>
</comment>
<evidence type="ECO:0000313" key="6">
    <source>
        <dbReference type="Proteomes" id="UP000430222"/>
    </source>
</evidence>
<evidence type="ECO:0000313" key="5">
    <source>
        <dbReference type="EMBL" id="MSV24993.1"/>
    </source>
</evidence>
<protein>
    <recommendedName>
        <fullName evidence="4">Flagellar assembly factor FliW</fullName>
    </recommendedName>
</protein>
<dbReference type="GO" id="GO:0044780">
    <property type="term" value="P:bacterial-type flagellum assembly"/>
    <property type="evidence" value="ECO:0007669"/>
    <property type="project" value="UniProtKB-UniRule"/>
</dbReference>
<evidence type="ECO:0000256" key="3">
    <source>
        <dbReference type="ARBA" id="ARBA00022845"/>
    </source>
</evidence>
<comment type="subunit">
    <text evidence="4">Interacts with translational regulator CsrA and flagellin(s).</text>
</comment>